<gene>
    <name evidence="1" type="ordered locus">Arad_4542</name>
</gene>
<reference evidence="1 2" key="1">
    <citation type="journal article" date="2009" name="J. Bacteriol.">
        <title>Genome sequences of three Agrobacterium biovars help elucidate the evolution of multichromosome genomes in bacteria.</title>
        <authorList>
            <person name="Slater S.C."/>
            <person name="Goldman B.S."/>
            <person name="Goodner B."/>
            <person name="Setubal J.C."/>
            <person name="Farrand S.K."/>
            <person name="Nester E.W."/>
            <person name="Burr T.J."/>
            <person name="Banta L."/>
            <person name="Dickerman A.W."/>
            <person name="Paulsen I."/>
            <person name="Otten L."/>
            <person name="Suen G."/>
            <person name="Welch R."/>
            <person name="Almeida N.F."/>
            <person name="Arnold F."/>
            <person name="Burton O.T."/>
            <person name="Du Z."/>
            <person name="Ewing A."/>
            <person name="Godsy E."/>
            <person name="Heisel S."/>
            <person name="Houmiel K.L."/>
            <person name="Jhaveri J."/>
            <person name="Lu J."/>
            <person name="Miller N.M."/>
            <person name="Norton S."/>
            <person name="Chen Q."/>
            <person name="Phoolcharoen W."/>
            <person name="Ohlin V."/>
            <person name="Ondrusek D."/>
            <person name="Pride N."/>
            <person name="Stricklin S.L."/>
            <person name="Sun J."/>
            <person name="Wheeler C."/>
            <person name="Wilson L."/>
            <person name="Zhu H."/>
            <person name="Wood D.W."/>
        </authorList>
    </citation>
    <scope>NUCLEOTIDE SEQUENCE [LARGE SCALE GENOMIC DNA]</scope>
    <source>
        <strain evidence="2">K84 / ATCC BAA-868</strain>
    </source>
</reference>
<dbReference type="STRING" id="311403.Arad_4542"/>
<dbReference type="eggNOG" id="ENOG503014I">
    <property type="taxonomic scope" value="Bacteria"/>
</dbReference>
<dbReference type="AlphaFoldDB" id="B9JDA2"/>
<dbReference type="Proteomes" id="UP000001600">
    <property type="component" value="Chromosome 1"/>
</dbReference>
<dbReference type="KEGG" id="ara:Arad_4542"/>
<evidence type="ECO:0000313" key="1">
    <source>
        <dbReference type="EMBL" id="ACM28231.1"/>
    </source>
</evidence>
<name>B9JDA2_RHIR8</name>
<sequence length="99" mass="10749">MFLATGIASARNRGQKGRKMTAILPIEMAVHDSDSLKELASIARLITYARQSAKSLEAEFPVWCLDLALGAVLQEMYANGLPMPLFEEGAEKANMAVAH</sequence>
<protein>
    <submittedName>
        <fullName evidence="1">Uncharacterized protein</fullName>
    </submittedName>
</protein>
<proteinExistence type="predicted"/>
<dbReference type="EMBL" id="CP000628">
    <property type="protein sequence ID" value="ACM28231.1"/>
    <property type="molecule type" value="Genomic_DNA"/>
</dbReference>
<accession>B9JDA2</accession>
<dbReference type="HOGENOM" id="CLU_181253_0_0_5"/>
<organism evidence="1 2">
    <name type="scientific">Rhizobium rhizogenes (strain K84 / ATCC BAA-868)</name>
    <name type="common">Agrobacterium radiobacter</name>
    <dbReference type="NCBI Taxonomy" id="311403"/>
    <lineage>
        <taxon>Bacteria</taxon>
        <taxon>Pseudomonadati</taxon>
        <taxon>Pseudomonadota</taxon>
        <taxon>Alphaproteobacteria</taxon>
        <taxon>Hyphomicrobiales</taxon>
        <taxon>Rhizobiaceae</taxon>
        <taxon>Rhizobium/Agrobacterium group</taxon>
        <taxon>Rhizobium</taxon>
    </lineage>
</organism>
<evidence type="ECO:0000313" key="2">
    <source>
        <dbReference type="Proteomes" id="UP000001600"/>
    </source>
</evidence>